<proteinExistence type="inferred from homology"/>
<keyword evidence="3" id="KW-1185">Reference proteome</keyword>
<evidence type="ECO:0000256" key="1">
    <source>
        <dbReference type="ARBA" id="ARBA00006218"/>
    </source>
</evidence>
<gene>
    <name evidence="2" type="ORF">MHBO_000279</name>
</gene>
<evidence type="ECO:0000313" key="2">
    <source>
        <dbReference type="EMBL" id="MES1918292.1"/>
    </source>
</evidence>
<dbReference type="InterPro" id="IPR007194">
    <property type="entry name" value="TRAPP_component"/>
</dbReference>
<dbReference type="Gene3D" id="3.30.1380.20">
    <property type="entry name" value="Trafficking protein particle complex subunit 3"/>
    <property type="match status" value="1"/>
</dbReference>
<organism evidence="2 3">
    <name type="scientific">Bonamia ostreae</name>
    <dbReference type="NCBI Taxonomy" id="126728"/>
    <lineage>
        <taxon>Eukaryota</taxon>
        <taxon>Sar</taxon>
        <taxon>Rhizaria</taxon>
        <taxon>Endomyxa</taxon>
        <taxon>Ascetosporea</taxon>
        <taxon>Haplosporida</taxon>
        <taxon>Bonamia</taxon>
    </lineage>
</organism>
<reference evidence="2 3" key="1">
    <citation type="journal article" date="2024" name="BMC Biol.">
        <title>Comparative genomics of Ascetosporea gives new insight into the evolutionary basis for animal parasitism in Rhizaria.</title>
        <authorList>
            <person name="Hiltunen Thoren M."/>
            <person name="Onut-Brannstrom I."/>
            <person name="Alfjorden A."/>
            <person name="Peckova H."/>
            <person name="Swords F."/>
            <person name="Hooper C."/>
            <person name="Holzer A.S."/>
            <person name="Bass D."/>
            <person name="Burki F."/>
        </authorList>
    </citation>
    <scope>NUCLEOTIDE SEQUENCE [LARGE SCALE GENOMIC DNA]</scope>
    <source>
        <strain evidence="2">20-A016</strain>
    </source>
</reference>
<sequence>MVLFKNTLAMTSQFLMINEIVAFELEKKKKDKREHFKNLKRIGNDIGFKIAISISDTVSMAKSDLEAAKSLCSILWPALFYKKADGLKSNAQIKSKTSIFDIRSVAFIFIIKSFLSR</sequence>
<protein>
    <submittedName>
        <fullName evidence="2">Uncharacterized protein</fullName>
    </submittedName>
</protein>
<dbReference type="Proteomes" id="UP001439008">
    <property type="component" value="Unassembled WGS sequence"/>
</dbReference>
<dbReference type="InterPro" id="IPR024096">
    <property type="entry name" value="NO_sig/Golgi_transp_ligand-bd"/>
</dbReference>
<accession>A0ABV2AGC2</accession>
<comment type="caution">
    <text evidence="2">The sequence shown here is derived from an EMBL/GenBank/DDBJ whole genome shotgun (WGS) entry which is preliminary data.</text>
</comment>
<name>A0ABV2AGC2_9EUKA</name>
<evidence type="ECO:0000313" key="3">
    <source>
        <dbReference type="Proteomes" id="UP001439008"/>
    </source>
</evidence>
<comment type="similarity">
    <text evidence="1">Belongs to the TRAPP small subunits family. BET3 subfamily.</text>
</comment>
<dbReference type="SUPFAM" id="SSF111126">
    <property type="entry name" value="Ligand-binding domain in the NO signalling and Golgi transport"/>
    <property type="match status" value="1"/>
</dbReference>
<dbReference type="Pfam" id="PF04051">
    <property type="entry name" value="TRAPP"/>
    <property type="match status" value="1"/>
</dbReference>
<dbReference type="EMBL" id="JBDODL010000038">
    <property type="protein sequence ID" value="MES1918292.1"/>
    <property type="molecule type" value="Genomic_DNA"/>
</dbReference>